<dbReference type="InterPro" id="IPR000819">
    <property type="entry name" value="Peptidase_M17_C"/>
</dbReference>
<comment type="subunit">
    <text evidence="2">Homohexamer (dimer of homotrimers).</text>
</comment>
<gene>
    <name evidence="8" type="ORF">G2W53_006626</name>
</gene>
<dbReference type="InterPro" id="IPR011356">
    <property type="entry name" value="Leucine_aapep/pepB"/>
</dbReference>
<evidence type="ECO:0000259" key="7">
    <source>
        <dbReference type="PROSITE" id="PS00631"/>
    </source>
</evidence>
<evidence type="ECO:0000256" key="5">
    <source>
        <dbReference type="ARBA" id="ARBA00022801"/>
    </source>
</evidence>
<feature type="signal peptide" evidence="6">
    <location>
        <begin position="1"/>
        <end position="19"/>
    </location>
</feature>
<dbReference type="GO" id="GO:0070006">
    <property type="term" value="F:metalloaminopeptidase activity"/>
    <property type="evidence" value="ECO:0007669"/>
    <property type="project" value="InterPro"/>
</dbReference>
<dbReference type="PANTHER" id="PTHR11963:SF23">
    <property type="entry name" value="CYTOSOL AMINOPEPTIDASE"/>
    <property type="match status" value="1"/>
</dbReference>
<evidence type="ECO:0000256" key="4">
    <source>
        <dbReference type="ARBA" id="ARBA00022670"/>
    </source>
</evidence>
<evidence type="ECO:0000256" key="3">
    <source>
        <dbReference type="ARBA" id="ARBA00022438"/>
    </source>
</evidence>
<keyword evidence="4" id="KW-0645">Protease</keyword>
<dbReference type="GO" id="GO:0030145">
    <property type="term" value="F:manganese ion binding"/>
    <property type="evidence" value="ECO:0007669"/>
    <property type="project" value="InterPro"/>
</dbReference>
<dbReference type="PRINTS" id="PR00481">
    <property type="entry name" value="LAMNOPPTDASE"/>
</dbReference>
<organism evidence="8 9">
    <name type="scientific">Senna tora</name>
    <dbReference type="NCBI Taxonomy" id="362788"/>
    <lineage>
        <taxon>Eukaryota</taxon>
        <taxon>Viridiplantae</taxon>
        <taxon>Streptophyta</taxon>
        <taxon>Embryophyta</taxon>
        <taxon>Tracheophyta</taxon>
        <taxon>Spermatophyta</taxon>
        <taxon>Magnoliopsida</taxon>
        <taxon>eudicotyledons</taxon>
        <taxon>Gunneridae</taxon>
        <taxon>Pentapetalae</taxon>
        <taxon>rosids</taxon>
        <taxon>fabids</taxon>
        <taxon>Fabales</taxon>
        <taxon>Fabaceae</taxon>
        <taxon>Caesalpinioideae</taxon>
        <taxon>Cassia clade</taxon>
        <taxon>Senna</taxon>
    </lineage>
</organism>
<dbReference type="GO" id="GO:0006508">
    <property type="term" value="P:proteolysis"/>
    <property type="evidence" value="ECO:0007669"/>
    <property type="project" value="UniProtKB-KW"/>
</dbReference>
<dbReference type="EMBL" id="JAAIUW010000003">
    <property type="protein sequence ID" value="KAF7838144.1"/>
    <property type="molecule type" value="Genomic_DNA"/>
</dbReference>
<evidence type="ECO:0000256" key="1">
    <source>
        <dbReference type="ARBA" id="ARBA00009528"/>
    </source>
</evidence>
<dbReference type="AlphaFoldDB" id="A0A834X5E6"/>
<dbReference type="Gene3D" id="3.40.220.10">
    <property type="entry name" value="Leucine Aminopeptidase, subunit E, domain 1"/>
    <property type="match status" value="1"/>
</dbReference>
<dbReference type="Gene3D" id="3.40.630.10">
    <property type="entry name" value="Zn peptidases"/>
    <property type="match status" value="2"/>
</dbReference>
<dbReference type="Pfam" id="PF02789">
    <property type="entry name" value="Peptidase_M17_N"/>
    <property type="match status" value="1"/>
</dbReference>
<proteinExistence type="inferred from homology"/>
<keyword evidence="6" id="KW-0732">Signal</keyword>
<keyword evidence="3 8" id="KW-0031">Aminopeptidase</keyword>
<feature type="chain" id="PRO_5032452455" evidence="6">
    <location>
        <begin position="20"/>
        <end position="635"/>
    </location>
</feature>
<reference evidence="8" key="1">
    <citation type="submission" date="2020-09" db="EMBL/GenBank/DDBJ databases">
        <title>Genome-Enabled Discovery of Anthraquinone Biosynthesis in Senna tora.</title>
        <authorList>
            <person name="Kang S.-H."/>
            <person name="Pandey R.P."/>
            <person name="Lee C.-M."/>
            <person name="Sim J.-S."/>
            <person name="Jeong J.-T."/>
            <person name="Choi B.-S."/>
            <person name="Jung M."/>
            <person name="Ginzburg D."/>
            <person name="Zhao K."/>
            <person name="Won S.Y."/>
            <person name="Oh T.-J."/>
            <person name="Yu Y."/>
            <person name="Kim N.-H."/>
            <person name="Lee O.R."/>
            <person name="Lee T.-H."/>
            <person name="Bashyal P."/>
            <person name="Kim T.-S."/>
            <person name="Lee W.-H."/>
            <person name="Kawkins C."/>
            <person name="Kim C.-K."/>
            <person name="Kim J.S."/>
            <person name="Ahn B.O."/>
            <person name="Rhee S.Y."/>
            <person name="Sohng J.K."/>
        </authorList>
    </citation>
    <scope>NUCLEOTIDE SEQUENCE</scope>
    <source>
        <tissue evidence="8">Leaf</tissue>
    </source>
</reference>
<dbReference type="SUPFAM" id="SSF52949">
    <property type="entry name" value="Macro domain-like"/>
    <property type="match status" value="1"/>
</dbReference>
<dbReference type="GO" id="GO:0005737">
    <property type="term" value="C:cytoplasm"/>
    <property type="evidence" value="ECO:0007669"/>
    <property type="project" value="InterPro"/>
</dbReference>
<name>A0A834X5E6_9FABA</name>
<accession>A0A834X5E6</accession>
<dbReference type="PANTHER" id="PTHR11963">
    <property type="entry name" value="LEUCINE AMINOPEPTIDASE-RELATED"/>
    <property type="match status" value="1"/>
</dbReference>
<dbReference type="Proteomes" id="UP000634136">
    <property type="component" value="Unassembled WGS sequence"/>
</dbReference>
<comment type="caution">
    <text evidence="8">The sequence shown here is derived from an EMBL/GenBank/DDBJ whole genome shotgun (WGS) entry which is preliminary data.</text>
</comment>
<dbReference type="PROSITE" id="PS00631">
    <property type="entry name" value="CYTOSOL_AP"/>
    <property type="match status" value="1"/>
</dbReference>
<evidence type="ECO:0000256" key="6">
    <source>
        <dbReference type="SAM" id="SignalP"/>
    </source>
</evidence>
<evidence type="ECO:0000313" key="8">
    <source>
        <dbReference type="EMBL" id="KAF7838144.1"/>
    </source>
</evidence>
<feature type="domain" description="Cytosol aminopeptidase" evidence="7">
    <location>
        <begin position="429"/>
        <end position="436"/>
    </location>
</feature>
<keyword evidence="9" id="KW-1185">Reference proteome</keyword>
<dbReference type="InterPro" id="IPR043472">
    <property type="entry name" value="Macro_dom-like"/>
</dbReference>
<comment type="similarity">
    <text evidence="1">Belongs to the peptidase M17 family.</text>
</comment>
<dbReference type="FunFam" id="3.40.220.10:FF:000011">
    <property type="entry name" value="Leucine aminopeptidase 2, chloroplastic"/>
    <property type="match status" value="1"/>
</dbReference>
<evidence type="ECO:0000313" key="9">
    <source>
        <dbReference type="Proteomes" id="UP000634136"/>
    </source>
</evidence>
<keyword evidence="5" id="KW-0378">Hydrolase</keyword>
<protein>
    <submittedName>
        <fullName evidence="8">Leucine aminopeptidase 1-like</fullName>
    </submittedName>
</protein>
<evidence type="ECO:0000256" key="2">
    <source>
        <dbReference type="ARBA" id="ARBA00011867"/>
    </source>
</evidence>
<dbReference type="CDD" id="cd00433">
    <property type="entry name" value="Peptidase_M17"/>
    <property type="match status" value="1"/>
</dbReference>
<dbReference type="SUPFAM" id="SSF53187">
    <property type="entry name" value="Zn-dependent exopeptidases"/>
    <property type="match status" value="2"/>
</dbReference>
<sequence length="635" mass="67436">MATIVASFAASFLAPSSSSLLFTITQTSAASHLRLSFPLLPLRYPTRRLMAHTLARATLGLGLTQPAHIQPSKISFTAKDIDVTEWKGDILAVGVTEKDMVKDENSKFTNLILKTLDSKLGGLLAEASSEEDFSGKVGQSTVLRIPGLGSKRVGLIGLGQSASTTAAFKGLGEAVAAAAKTAQASNVAVVLASSEGLSAESKLKTAFAIASGTVLGIHEDNRYKSESKKPALTSVDIIGLGTGPELEKKLKYAEDVSSGIIFGRELVNSPANVLTPAALAEEASKIASTYSDVLTATILNAEQCKELKMGSFLGVAAASANPPYFIHLQYKPPSGPVNAKLALVGKGLTFDSGGYNIKTGPGCLIELMKFDMGGSAAVLGAAKALGQIKPPGVEVHFIVAACENMISGTGMRPGDIVTASNGKTIEVNNTDAEGRLTLADALVYACNQGVEKIVDLATLTGACIVALGPSVAVYRQHIRAHRLIRNQRGRSNFCTINMSIEIVASNQRKDHRLPEKIIRAIELNSCHVIRATKQRERLRSCRSAGGTGSVFTPSDELAKEVFEAAEVSGEKFWRMPMEESYWESMKSGVADMFVDEKVQWLHIDLAGPVWNDKKRSATGFGVSTLVEWVVAHSCK</sequence>
<dbReference type="OrthoDB" id="412814at2759"/>
<dbReference type="Pfam" id="PF00883">
    <property type="entry name" value="Peptidase_M17"/>
    <property type="match status" value="2"/>
</dbReference>
<dbReference type="InterPro" id="IPR008283">
    <property type="entry name" value="Peptidase_M17_N"/>
</dbReference>